<keyword evidence="2" id="KW-1185">Reference proteome</keyword>
<gene>
    <name evidence="1" type="ORF">Ctob_013407</name>
</gene>
<proteinExistence type="predicted"/>
<dbReference type="Proteomes" id="UP000037460">
    <property type="component" value="Unassembled WGS sequence"/>
</dbReference>
<dbReference type="AlphaFoldDB" id="A0A0M0K4R0"/>
<dbReference type="EMBL" id="JWZX01001419">
    <property type="protein sequence ID" value="KOO33794.1"/>
    <property type="molecule type" value="Genomic_DNA"/>
</dbReference>
<accession>A0A0M0K4R0</accession>
<reference evidence="2" key="1">
    <citation type="journal article" date="2015" name="PLoS Genet.">
        <title>Genome Sequence and Transcriptome Analyses of Chrysochromulina tobin: Metabolic Tools for Enhanced Algal Fitness in the Prominent Order Prymnesiales (Haptophyceae).</title>
        <authorList>
            <person name="Hovde B.T."/>
            <person name="Deodato C.R."/>
            <person name="Hunsperger H.M."/>
            <person name="Ryken S.A."/>
            <person name="Yost W."/>
            <person name="Jha R.K."/>
            <person name="Patterson J."/>
            <person name="Monnat R.J. Jr."/>
            <person name="Barlow S.B."/>
            <person name="Starkenburg S.R."/>
            <person name="Cattolico R.A."/>
        </authorList>
    </citation>
    <scope>NUCLEOTIDE SEQUENCE</scope>
    <source>
        <strain evidence="2">CCMP291</strain>
    </source>
</reference>
<name>A0A0M0K4R0_9EUKA</name>
<comment type="caution">
    <text evidence="1">The sequence shown here is derived from an EMBL/GenBank/DDBJ whole genome shotgun (WGS) entry which is preliminary data.</text>
</comment>
<evidence type="ECO:0000313" key="2">
    <source>
        <dbReference type="Proteomes" id="UP000037460"/>
    </source>
</evidence>
<evidence type="ECO:0000313" key="1">
    <source>
        <dbReference type="EMBL" id="KOO33794.1"/>
    </source>
</evidence>
<protein>
    <submittedName>
        <fullName evidence="1">Uncharacterized protein</fullName>
    </submittedName>
</protein>
<organism evidence="1 2">
    <name type="scientific">Chrysochromulina tobinii</name>
    <dbReference type="NCBI Taxonomy" id="1460289"/>
    <lineage>
        <taxon>Eukaryota</taxon>
        <taxon>Haptista</taxon>
        <taxon>Haptophyta</taxon>
        <taxon>Prymnesiophyceae</taxon>
        <taxon>Prymnesiales</taxon>
        <taxon>Chrysochromulinaceae</taxon>
        <taxon>Chrysochromulina</taxon>
    </lineage>
</organism>
<sequence length="447" mass="50138">MKRSRAVSCLLYRPLTARPPADRFAIFASMERSSASSMTSSSDLGRFSDIVTTNEALHQCAVTLRLCAVTLRHWRRHAQPSAEKSPSPEKRPPLMADACAWQSPAVARQKPGGRRRSVAHAVLDVSHDSSQLEELKAQNEAASNWRESLFDLGSGVFGILHGFLLPFRACFTSTTWGEYADRPALQYPELANYCVSLYLVDVAFLALRITPLVREHVRRRAARSQGQLLPPTELVEHRTIGAVRQAEEEASGEGEGTPFWRSFRLCIAILEILRRLLAWMPIDLVFLLSNASLRTWTNVSLLRLLRLANTRGNPVGGTYWFLRFKAGFTVGWARITSYFPMYILLLHLFACGWQAVGTWVDDEPGWQDVDFVALGSSWVPQTCRSRDAERAPPPSAPLRASEPAPRLVQWSVGAGSDRQCIRWRVRLRDGRLVAHMGRGVPARAHTR</sequence>